<keyword evidence="2" id="KW-1185">Reference proteome</keyword>
<sequence>MTVHDYGADSHRKERIAHAAEAGGFAAEIEARTPDGKARSDVRIIGADGREFGFEPQLQKSSALAIRRRDRARRDNGILPVWHVTDPYHELIDQAAWARTDKDLPAQYIREAQRLEVRGGIYELIMEKCDRRSSSICPVQRTGRCGQYHPTWKIAARQLDDLVRDIAAGTWVSVVERFGRITRWFWTSEKNRRTYVDSGGEFLESEQVIRASVPRQRDRRAIGPRDVECIRDRTEAFVPGEKQPPRDTGESFRPVITLSATAATGKPAGQACDLDGSERLELAAALGCSPMDIGPCGRRGAPIVRYGDKARGTLCVDCKVGLPSV</sequence>
<proteinExistence type="predicted"/>
<dbReference type="EMBL" id="QKYN01000053">
    <property type="protein sequence ID" value="RAG85022.1"/>
    <property type="molecule type" value="Genomic_DNA"/>
</dbReference>
<dbReference type="AlphaFoldDB" id="A0A2X0IJ16"/>
<protein>
    <submittedName>
        <fullName evidence="1">Uncharacterized protein</fullName>
    </submittedName>
</protein>
<name>A0A2X0IJ16_9ACTN</name>
<dbReference type="RefSeq" id="WP_111501243.1">
    <property type="nucleotide sequence ID" value="NZ_QKYN01000053.1"/>
</dbReference>
<evidence type="ECO:0000313" key="2">
    <source>
        <dbReference type="Proteomes" id="UP000248889"/>
    </source>
</evidence>
<reference evidence="1 2" key="1">
    <citation type="submission" date="2018-06" db="EMBL/GenBank/DDBJ databases">
        <title>Streptacidiphilus pinicola sp. nov., isolated from pine grove soil.</title>
        <authorList>
            <person name="Roh S.G."/>
            <person name="Park S."/>
            <person name="Kim M.-K."/>
            <person name="Yun B.-R."/>
            <person name="Park J."/>
            <person name="Kim M.J."/>
            <person name="Kim Y.S."/>
            <person name="Kim S.B."/>
        </authorList>
    </citation>
    <scope>NUCLEOTIDE SEQUENCE [LARGE SCALE GENOMIC DNA]</scope>
    <source>
        <strain evidence="1 2">MMS16-CNU450</strain>
    </source>
</reference>
<dbReference type="OrthoDB" id="4316573at2"/>
<comment type="caution">
    <text evidence="1">The sequence shown here is derived from an EMBL/GenBank/DDBJ whole genome shotgun (WGS) entry which is preliminary data.</text>
</comment>
<accession>A0A2X0IJ16</accession>
<dbReference type="Proteomes" id="UP000248889">
    <property type="component" value="Unassembled WGS sequence"/>
</dbReference>
<organism evidence="1 2">
    <name type="scientific">Streptacidiphilus pinicola</name>
    <dbReference type="NCBI Taxonomy" id="2219663"/>
    <lineage>
        <taxon>Bacteria</taxon>
        <taxon>Bacillati</taxon>
        <taxon>Actinomycetota</taxon>
        <taxon>Actinomycetes</taxon>
        <taxon>Kitasatosporales</taxon>
        <taxon>Streptomycetaceae</taxon>
        <taxon>Streptacidiphilus</taxon>
    </lineage>
</organism>
<evidence type="ECO:0000313" key="1">
    <source>
        <dbReference type="EMBL" id="RAG85022.1"/>
    </source>
</evidence>
<gene>
    <name evidence="1" type="ORF">DN069_13765</name>
</gene>